<evidence type="ECO:0000313" key="3">
    <source>
        <dbReference type="Proteomes" id="UP000177025"/>
    </source>
</evidence>
<comment type="caution">
    <text evidence="2">The sequence shown here is derived from an EMBL/GenBank/DDBJ whole genome shotgun (WGS) entry which is preliminary data.</text>
</comment>
<keyword evidence="1" id="KW-1133">Transmembrane helix</keyword>
<name>A0A1F4U267_UNCW3</name>
<dbReference type="AlphaFoldDB" id="A0A1F4U267"/>
<evidence type="ECO:0000313" key="2">
    <source>
        <dbReference type="EMBL" id="OGC38957.1"/>
    </source>
</evidence>
<sequence>MGCGIWTAILLMVVGGWIWASNHGITLFYFYRDWPVLLVLLGLWALIKIAQRRRMKRKLRDREQGTMK</sequence>
<evidence type="ECO:0008006" key="4">
    <source>
        <dbReference type="Google" id="ProtNLM"/>
    </source>
</evidence>
<dbReference type="EMBL" id="MEUM01000159">
    <property type="protein sequence ID" value="OGC38957.1"/>
    <property type="molecule type" value="Genomic_DNA"/>
</dbReference>
<proteinExistence type="predicted"/>
<keyword evidence="1" id="KW-0812">Transmembrane</keyword>
<accession>A0A1F4U267</accession>
<organism evidence="2 3">
    <name type="scientific">candidate division WOR-3 bacterium RBG_13_43_14</name>
    <dbReference type="NCBI Taxonomy" id="1802590"/>
    <lineage>
        <taxon>Bacteria</taxon>
        <taxon>Bacteria division WOR-3</taxon>
    </lineage>
</organism>
<dbReference type="Proteomes" id="UP000177025">
    <property type="component" value="Unassembled WGS sequence"/>
</dbReference>
<gene>
    <name evidence="2" type="ORF">A2Y85_06010</name>
</gene>
<evidence type="ECO:0000256" key="1">
    <source>
        <dbReference type="SAM" id="Phobius"/>
    </source>
</evidence>
<keyword evidence="1" id="KW-0472">Membrane</keyword>
<feature type="transmembrane region" description="Helical" evidence="1">
    <location>
        <begin position="30"/>
        <end position="50"/>
    </location>
</feature>
<reference evidence="2 3" key="1">
    <citation type="journal article" date="2016" name="Nat. Commun.">
        <title>Thousands of microbial genomes shed light on interconnected biogeochemical processes in an aquifer system.</title>
        <authorList>
            <person name="Anantharaman K."/>
            <person name="Brown C.T."/>
            <person name="Hug L.A."/>
            <person name="Sharon I."/>
            <person name="Castelle C.J."/>
            <person name="Probst A.J."/>
            <person name="Thomas B.C."/>
            <person name="Singh A."/>
            <person name="Wilkins M.J."/>
            <person name="Karaoz U."/>
            <person name="Brodie E.L."/>
            <person name="Williams K.H."/>
            <person name="Hubbard S.S."/>
            <person name="Banfield J.F."/>
        </authorList>
    </citation>
    <scope>NUCLEOTIDE SEQUENCE [LARGE SCALE GENOMIC DNA]</scope>
</reference>
<protein>
    <recommendedName>
        <fullName evidence="4">DUF5668 domain-containing protein</fullName>
    </recommendedName>
</protein>